<feature type="domain" description="Lactate/malate dehydrogenase C-terminal" evidence="12">
    <location>
        <begin position="150"/>
        <end position="304"/>
    </location>
</feature>
<gene>
    <name evidence="13" type="ORF">A3D09_00225</name>
</gene>
<feature type="binding site" evidence="9">
    <location>
        <begin position="123"/>
        <end position="125"/>
    </location>
    <ligand>
        <name>NAD(+)</name>
        <dbReference type="ChEBI" id="CHEBI:57540"/>
    </ligand>
</feature>
<evidence type="ECO:0000259" key="12">
    <source>
        <dbReference type="Pfam" id="PF02866"/>
    </source>
</evidence>
<feature type="binding site" evidence="9">
    <location>
        <begin position="13"/>
        <end position="18"/>
    </location>
    <ligand>
        <name>NAD(+)</name>
        <dbReference type="ChEBI" id="CHEBI:57540"/>
    </ligand>
</feature>
<reference evidence="13 14" key="1">
    <citation type="journal article" date="2016" name="Nat. Commun.">
        <title>Thousands of microbial genomes shed light on interconnected biogeochemical processes in an aquifer system.</title>
        <authorList>
            <person name="Anantharaman K."/>
            <person name="Brown C.T."/>
            <person name="Hug L.A."/>
            <person name="Sharon I."/>
            <person name="Castelle C.J."/>
            <person name="Probst A.J."/>
            <person name="Thomas B.C."/>
            <person name="Singh A."/>
            <person name="Wilkins M.J."/>
            <person name="Karaoz U."/>
            <person name="Brodie E.L."/>
            <person name="Williams K.H."/>
            <person name="Hubbard S.S."/>
            <person name="Banfield J.F."/>
        </authorList>
    </citation>
    <scope>NUCLEOTIDE SEQUENCE [LARGE SCALE GENOMIC DNA]</scope>
</reference>
<dbReference type="InterPro" id="IPR036291">
    <property type="entry name" value="NAD(P)-bd_dom_sf"/>
</dbReference>
<dbReference type="GO" id="GO:0004459">
    <property type="term" value="F:L-lactate dehydrogenase (NAD+) activity"/>
    <property type="evidence" value="ECO:0007669"/>
    <property type="project" value="UniProtKB-UniRule"/>
</dbReference>
<dbReference type="InterPro" id="IPR001557">
    <property type="entry name" value="L-lactate/malate_DH"/>
</dbReference>
<dbReference type="NCBIfam" id="TIGR01771">
    <property type="entry name" value="L-LDH-NAD"/>
    <property type="match status" value="1"/>
</dbReference>
<accession>A0A1F5EVL0</accession>
<dbReference type="InterPro" id="IPR001236">
    <property type="entry name" value="Lactate/malate_DH_N"/>
</dbReference>
<dbReference type="Proteomes" id="UP000177390">
    <property type="component" value="Unassembled WGS sequence"/>
</dbReference>
<dbReference type="GO" id="GO:0006089">
    <property type="term" value="P:lactate metabolic process"/>
    <property type="evidence" value="ECO:0007669"/>
    <property type="project" value="TreeGrafter"/>
</dbReference>
<dbReference type="EC" id="1.1.1.27" evidence="3 7"/>
<comment type="pathway">
    <text evidence="1">Fermentation; pyruvate fermentation to lactate; (S)-lactate from pyruvate: step 1/1.</text>
</comment>
<dbReference type="UniPathway" id="UPA00554">
    <property type="reaction ID" value="UER00611"/>
</dbReference>
<comment type="caution">
    <text evidence="13">The sequence shown here is derived from an EMBL/GenBank/DDBJ whole genome shotgun (WGS) entry which is preliminary data.</text>
</comment>
<feature type="binding site" evidence="9">
    <location>
        <position position="38"/>
    </location>
    <ligand>
        <name>NAD(+)</name>
        <dbReference type="ChEBI" id="CHEBI:57540"/>
    </ligand>
</feature>
<evidence type="ECO:0000256" key="9">
    <source>
        <dbReference type="PIRSR" id="PIRSR000102-3"/>
    </source>
</evidence>
<dbReference type="InterPro" id="IPR015955">
    <property type="entry name" value="Lactate_DH/Glyco_Ohase_4_C"/>
</dbReference>
<dbReference type="InterPro" id="IPR011304">
    <property type="entry name" value="L-lactate_DH"/>
</dbReference>
<dbReference type="PANTHER" id="PTHR43128">
    <property type="entry name" value="L-2-HYDROXYCARBOXYLATE DEHYDROGENASE (NAD(P)(+))"/>
    <property type="match status" value="1"/>
</dbReference>
<evidence type="ECO:0000256" key="5">
    <source>
        <dbReference type="ARBA" id="ARBA00023027"/>
    </source>
</evidence>
<keyword evidence="4 10" id="KW-0560">Oxidoreductase</keyword>
<dbReference type="GO" id="GO:0005737">
    <property type="term" value="C:cytoplasm"/>
    <property type="evidence" value="ECO:0007669"/>
    <property type="project" value="UniProtKB-UniRule"/>
</dbReference>
<dbReference type="PROSITE" id="PS00064">
    <property type="entry name" value="L_LDH"/>
    <property type="match status" value="1"/>
</dbReference>
<dbReference type="PRINTS" id="PR00086">
    <property type="entry name" value="LLDHDRGNASE"/>
</dbReference>
<feature type="binding site" evidence="9">
    <location>
        <position position="100"/>
    </location>
    <ligand>
        <name>NAD(+)</name>
        <dbReference type="ChEBI" id="CHEBI:57540"/>
    </ligand>
</feature>
<feature type="active site" description="Proton acceptor" evidence="8">
    <location>
        <position position="180"/>
    </location>
</feature>
<dbReference type="Pfam" id="PF02866">
    <property type="entry name" value="Ldh_1_C"/>
    <property type="match status" value="1"/>
</dbReference>
<evidence type="ECO:0000313" key="13">
    <source>
        <dbReference type="EMBL" id="OGD71427.1"/>
    </source>
</evidence>
<evidence type="ECO:0000256" key="8">
    <source>
        <dbReference type="PIRSR" id="PIRSR000102-1"/>
    </source>
</evidence>
<evidence type="ECO:0000256" key="1">
    <source>
        <dbReference type="ARBA" id="ARBA00004843"/>
    </source>
</evidence>
<evidence type="ECO:0000313" key="14">
    <source>
        <dbReference type="Proteomes" id="UP000177390"/>
    </source>
</evidence>
<comment type="catalytic activity">
    <reaction evidence="6">
        <text>(S)-lactate + NAD(+) = pyruvate + NADH + H(+)</text>
        <dbReference type="Rhea" id="RHEA:23444"/>
        <dbReference type="ChEBI" id="CHEBI:15361"/>
        <dbReference type="ChEBI" id="CHEBI:15378"/>
        <dbReference type="ChEBI" id="CHEBI:16651"/>
        <dbReference type="ChEBI" id="CHEBI:57540"/>
        <dbReference type="ChEBI" id="CHEBI:57945"/>
        <dbReference type="EC" id="1.1.1.27"/>
    </reaction>
</comment>
<dbReference type="PIRSF" id="PIRSF000102">
    <property type="entry name" value="Lac_mal_DH"/>
    <property type="match status" value="1"/>
</dbReference>
<dbReference type="EMBL" id="MFAH01000026">
    <property type="protein sequence ID" value="OGD71427.1"/>
    <property type="molecule type" value="Genomic_DNA"/>
</dbReference>
<proteinExistence type="inferred from homology"/>
<evidence type="ECO:0000256" key="3">
    <source>
        <dbReference type="ARBA" id="ARBA00012967"/>
    </source>
</evidence>
<keyword evidence="5 9" id="KW-0520">NAD</keyword>
<evidence type="ECO:0000256" key="2">
    <source>
        <dbReference type="ARBA" id="ARBA00006054"/>
    </source>
</evidence>
<evidence type="ECO:0000256" key="4">
    <source>
        <dbReference type="ARBA" id="ARBA00023002"/>
    </source>
</evidence>
<protein>
    <recommendedName>
        <fullName evidence="3 7">L-lactate dehydrogenase</fullName>
        <ecNumber evidence="3 7">1.1.1.27</ecNumber>
    </recommendedName>
</protein>
<dbReference type="InterPro" id="IPR022383">
    <property type="entry name" value="Lactate/malate_DH_C"/>
</dbReference>
<comment type="similarity">
    <text evidence="2">Belongs to the LDH/MDH superfamily. LDH family.</text>
</comment>
<evidence type="ECO:0000256" key="6">
    <source>
        <dbReference type="ARBA" id="ARBA00049258"/>
    </source>
</evidence>
<sequence length="309" mass="33358">MANTGSFRVAVVGCGKVGMTAAYAMMLSGTPTEIILFDRHLDKAIGEKLDLEHALSLLSSYVNIAATDRYEDLVGSHLVIYTAGVAQEPGQTRLDLVNTNKKILEEALPKINQAAPESVILIVANPVDILTFRANQLIPNAKGRIFGSGTLLDTARFRFHLGEVLKINPHSIHAYILGEHGDSSLPVYENTTVGAQKLLELPGMSRETVEAAYQKTRDAAYKIIEAKGATYYAIGVVVMKIMQAIFSDSKTVFPLSVPLTNYLGFSGVALSVPCILGENGVEKVLEVDLSPSEKAVFEKSVAALMPFCE</sequence>
<name>A0A1F5EVL0_9BACT</name>
<dbReference type="GO" id="GO:0006096">
    <property type="term" value="P:glycolytic process"/>
    <property type="evidence" value="ECO:0007669"/>
    <property type="project" value="UniProtKB-UniRule"/>
</dbReference>
<evidence type="ECO:0000256" key="10">
    <source>
        <dbReference type="RuleBase" id="RU003369"/>
    </source>
</evidence>
<organism evidence="13 14">
    <name type="scientific">Candidatus Collierbacteria bacterium RIFCSPHIGHO2_02_FULL_49_10</name>
    <dbReference type="NCBI Taxonomy" id="1817723"/>
    <lineage>
        <taxon>Bacteria</taxon>
        <taxon>Candidatus Collieribacteriota</taxon>
    </lineage>
</organism>
<dbReference type="SUPFAM" id="SSF56327">
    <property type="entry name" value="LDH C-terminal domain-like"/>
    <property type="match status" value="1"/>
</dbReference>
<feature type="domain" description="Lactate/malate dehydrogenase N-terminal" evidence="11">
    <location>
        <begin position="8"/>
        <end position="147"/>
    </location>
</feature>
<evidence type="ECO:0000256" key="7">
    <source>
        <dbReference type="NCBIfam" id="TIGR01771"/>
    </source>
</evidence>
<dbReference type="Gene3D" id="3.40.50.720">
    <property type="entry name" value="NAD(P)-binding Rossmann-like Domain"/>
    <property type="match status" value="1"/>
</dbReference>
<dbReference type="SUPFAM" id="SSF51735">
    <property type="entry name" value="NAD(P)-binding Rossmann-fold domains"/>
    <property type="match status" value="1"/>
</dbReference>
<dbReference type="InterPro" id="IPR018177">
    <property type="entry name" value="L-lactate_DH_AS"/>
</dbReference>
<dbReference type="PANTHER" id="PTHR43128:SF16">
    <property type="entry name" value="L-LACTATE DEHYDROGENASE"/>
    <property type="match status" value="1"/>
</dbReference>
<dbReference type="AlphaFoldDB" id="A0A1F5EVL0"/>
<evidence type="ECO:0000259" key="11">
    <source>
        <dbReference type="Pfam" id="PF00056"/>
    </source>
</evidence>
<dbReference type="Gene3D" id="3.90.110.10">
    <property type="entry name" value="Lactate dehydrogenase/glycoside hydrolase, family 4, C-terminal"/>
    <property type="match status" value="1"/>
</dbReference>
<dbReference type="Pfam" id="PF00056">
    <property type="entry name" value="Ldh_1_N"/>
    <property type="match status" value="1"/>
</dbReference>